<evidence type="ECO:0000313" key="3">
    <source>
        <dbReference type="Proteomes" id="UP000652761"/>
    </source>
</evidence>
<dbReference type="EMBL" id="NMUH01001742">
    <property type="protein sequence ID" value="MQL95011.1"/>
    <property type="molecule type" value="Genomic_DNA"/>
</dbReference>
<keyword evidence="3" id="KW-1185">Reference proteome</keyword>
<dbReference type="AlphaFoldDB" id="A0A843VEI2"/>
<feature type="region of interest" description="Disordered" evidence="1">
    <location>
        <begin position="1"/>
        <end position="113"/>
    </location>
</feature>
<feature type="compositionally biased region" description="Polar residues" evidence="1">
    <location>
        <begin position="64"/>
        <end position="73"/>
    </location>
</feature>
<proteinExistence type="predicted"/>
<dbReference type="Proteomes" id="UP000652761">
    <property type="component" value="Unassembled WGS sequence"/>
</dbReference>
<evidence type="ECO:0000313" key="2">
    <source>
        <dbReference type="EMBL" id="MQL95011.1"/>
    </source>
</evidence>
<name>A0A843VEI2_COLES</name>
<evidence type="ECO:0000256" key="1">
    <source>
        <dbReference type="SAM" id="MobiDB-lite"/>
    </source>
</evidence>
<organism evidence="2 3">
    <name type="scientific">Colocasia esculenta</name>
    <name type="common">Wild taro</name>
    <name type="synonym">Arum esculentum</name>
    <dbReference type="NCBI Taxonomy" id="4460"/>
    <lineage>
        <taxon>Eukaryota</taxon>
        <taxon>Viridiplantae</taxon>
        <taxon>Streptophyta</taxon>
        <taxon>Embryophyta</taxon>
        <taxon>Tracheophyta</taxon>
        <taxon>Spermatophyta</taxon>
        <taxon>Magnoliopsida</taxon>
        <taxon>Liliopsida</taxon>
        <taxon>Araceae</taxon>
        <taxon>Aroideae</taxon>
        <taxon>Colocasieae</taxon>
        <taxon>Colocasia</taxon>
    </lineage>
</organism>
<sequence length="113" mass="12210">MKKTGKLPEILLKRAKKEEVRPPARQGGAPVRPPPGREGRRHYAQKETPQAYPHCKRAKKDRSGTTANKSHATQGLAESLTCASLNRPHVLGRKSLASVGVLSSAIGSSRARP</sequence>
<reference evidence="2" key="1">
    <citation type="submission" date="2017-07" db="EMBL/GenBank/DDBJ databases">
        <title>Taro Niue Genome Assembly and Annotation.</title>
        <authorList>
            <person name="Atibalentja N."/>
            <person name="Keating K."/>
            <person name="Fields C.J."/>
        </authorList>
    </citation>
    <scope>NUCLEOTIDE SEQUENCE</scope>
    <source>
        <strain evidence="2">Niue_2</strain>
        <tissue evidence="2">Leaf</tissue>
    </source>
</reference>
<comment type="caution">
    <text evidence="2">The sequence shown here is derived from an EMBL/GenBank/DDBJ whole genome shotgun (WGS) entry which is preliminary data.</text>
</comment>
<gene>
    <name evidence="2" type="ORF">Taro_027677</name>
</gene>
<accession>A0A843VEI2</accession>
<protein>
    <submittedName>
        <fullName evidence="2">Uncharacterized protein</fullName>
    </submittedName>
</protein>